<dbReference type="InterPro" id="IPR005119">
    <property type="entry name" value="LysR_subst-bd"/>
</dbReference>
<evidence type="ECO:0000256" key="3">
    <source>
        <dbReference type="ARBA" id="ARBA00023125"/>
    </source>
</evidence>
<dbReference type="EMBL" id="MLCF01000002">
    <property type="protein sequence ID" value="OIV39454.1"/>
    <property type="molecule type" value="Genomic_DNA"/>
</dbReference>
<gene>
    <name evidence="6" type="ORF">BIV57_01055</name>
</gene>
<evidence type="ECO:0000313" key="7">
    <source>
        <dbReference type="Proteomes" id="UP000243342"/>
    </source>
</evidence>
<dbReference type="Gene3D" id="3.40.190.10">
    <property type="entry name" value="Periplasmic binding protein-like II"/>
    <property type="match status" value="2"/>
</dbReference>
<dbReference type="GO" id="GO:0003700">
    <property type="term" value="F:DNA-binding transcription factor activity"/>
    <property type="evidence" value="ECO:0007669"/>
    <property type="project" value="InterPro"/>
</dbReference>
<dbReference type="SUPFAM" id="SSF53850">
    <property type="entry name" value="Periplasmic binding protein-like II"/>
    <property type="match status" value="1"/>
</dbReference>
<dbReference type="Proteomes" id="UP000243342">
    <property type="component" value="Unassembled WGS sequence"/>
</dbReference>
<evidence type="ECO:0000256" key="4">
    <source>
        <dbReference type="ARBA" id="ARBA00023163"/>
    </source>
</evidence>
<keyword evidence="3" id="KW-0238">DNA-binding</keyword>
<evidence type="ECO:0000259" key="5">
    <source>
        <dbReference type="PROSITE" id="PS50931"/>
    </source>
</evidence>
<evidence type="ECO:0000256" key="2">
    <source>
        <dbReference type="ARBA" id="ARBA00023015"/>
    </source>
</evidence>
<dbReference type="AlphaFoldDB" id="A0A1J7BLC6"/>
<keyword evidence="2" id="KW-0805">Transcription regulation</keyword>
<keyword evidence="4" id="KW-0804">Transcription</keyword>
<dbReference type="GO" id="GO:0003677">
    <property type="term" value="F:DNA binding"/>
    <property type="evidence" value="ECO:0007669"/>
    <property type="project" value="UniProtKB-KW"/>
</dbReference>
<dbReference type="SUPFAM" id="SSF46785">
    <property type="entry name" value="Winged helix' DNA-binding domain"/>
    <property type="match status" value="1"/>
</dbReference>
<dbReference type="PANTHER" id="PTHR30346">
    <property type="entry name" value="TRANSCRIPTIONAL DUAL REGULATOR HCAR-RELATED"/>
    <property type="match status" value="1"/>
</dbReference>
<dbReference type="OrthoDB" id="79118at2"/>
<dbReference type="RefSeq" id="WP_071654657.1">
    <property type="nucleotide sequence ID" value="NZ_MLCF01000002.1"/>
</dbReference>
<dbReference type="Pfam" id="PF03466">
    <property type="entry name" value="LysR_substrate"/>
    <property type="match status" value="1"/>
</dbReference>
<dbReference type="Pfam" id="PF00126">
    <property type="entry name" value="HTH_1"/>
    <property type="match status" value="1"/>
</dbReference>
<reference evidence="6 7" key="1">
    <citation type="submission" date="2016-10" db="EMBL/GenBank/DDBJ databases">
        <title>Genome sequence of Streptomyces gilvigriseus MUSC 26.</title>
        <authorList>
            <person name="Lee L.-H."/>
            <person name="Ser H.-L."/>
        </authorList>
    </citation>
    <scope>NUCLEOTIDE SEQUENCE [LARGE SCALE GENOMIC DNA]</scope>
    <source>
        <strain evidence="6 7">MUSC 26</strain>
    </source>
</reference>
<dbReference type="PROSITE" id="PS50931">
    <property type="entry name" value="HTH_LYSR"/>
    <property type="match status" value="1"/>
</dbReference>
<organism evidence="6 7">
    <name type="scientific">Mangrovactinospora gilvigrisea</name>
    <dbReference type="NCBI Taxonomy" id="1428644"/>
    <lineage>
        <taxon>Bacteria</taxon>
        <taxon>Bacillati</taxon>
        <taxon>Actinomycetota</taxon>
        <taxon>Actinomycetes</taxon>
        <taxon>Kitasatosporales</taxon>
        <taxon>Streptomycetaceae</taxon>
        <taxon>Mangrovactinospora</taxon>
    </lineage>
</organism>
<dbReference type="Gene3D" id="1.10.10.10">
    <property type="entry name" value="Winged helix-like DNA-binding domain superfamily/Winged helix DNA-binding domain"/>
    <property type="match status" value="1"/>
</dbReference>
<dbReference type="STRING" id="1428644.BIV57_01055"/>
<proteinExistence type="inferred from homology"/>
<dbReference type="InterPro" id="IPR036388">
    <property type="entry name" value="WH-like_DNA-bd_sf"/>
</dbReference>
<feature type="domain" description="HTH lysR-type" evidence="5">
    <location>
        <begin position="1"/>
        <end position="58"/>
    </location>
</feature>
<evidence type="ECO:0000313" key="6">
    <source>
        <dbReference type="EMBL" id="OIV39454.1"/>
    </source>
</evidence>
<dbReference type="GO" id="GO:0032993">
    <property type="term" value="C:protein-DNA complex"/>
    <property type="evidence" value="ECO:0007669"/>
    <property type="project" value="TreeGrafter"/>
</dbReference>
<evidence type="ECO:0000256" key="1">
    <source>
        <dbReference type="ARBA" id="ARBA00009437"/>
    </source>
</evidence>
<dbReference type="CDD" id="cd08414">
    <property type="entry name" value="PBP2_LTTR_aromatics_like"/>
    <property type="match status" value="1"/>
</dbReference>
<sequence length="292" mass="32438">MELRDIEIFLTLAEQLHFARTAERLRITPSRVSHVIKQQERNIGVPLFERTSRAVRLTPAGERLYQHLRPAYRQIMEGIDEVRASGAGAGGTLALGTVGPQSWRVHDRVERFRSRYPGVDLTHRDLSLVDPLTPLRSGEVDVALLWMPMREPDLAIGRVTHTSPVLLMLPADHPYADRESVCLEDFGDLVLVGHRSPIPPAMEEVLQPFATPSGRRIARGPLVATWDDRLKAVSTGQAVATCPAEAARFSPWPDVAYVPVSGLAPLRWAFAWRAADDNPLVRAFVRVASDSV</sequence>
<dbReference type="InterPro" id="IPR000847">
    <property type="entry name" value="LysR_HTH_N"/>
</dbReference>
<protein>
    <submittedName>
        <fullName evidence="6">LysR family transcriptional regulator</fullName>
    </submittedName>
</protein>
<accession>A0A1J7BLC6</accession>
<dbReference type="InterPro" id="IPR036390">
    <property type="entry name" value="WH_DNA-bd_sf"/>
</dbReference>
<dbReference type="PANTHER" id="PTHR30346:SF0">
    <property type="entry name" value="HCA OPERON TRANSCRIPTIONAL ACTIVATOR HCAR"/>
    <property type="match status" value="1"/>
</dbReference>
<dbReference type="FunFam" id="1.10.10.10:FF:000001">
    <property type="entry name" value="LysR family transcriptional regulator"/>
    <property type="match status" value="1"/>
</dbReference>
<name>A0A1J7BLC6_9ACTN</name>
<comment type="caution">
    <text evidence="6">The sequence shown here is derived from an EMBL/GenBank/DDBJ whole genome shotgun (WGS) entry which is preliminary data.</text>
</comment>
<comment type="similarity">
    <text evidence="1">Belongs to the LysR transcriptional regulatory family.</text>
</comment>
<keyword evidence="7" id="KW-1185">Reference proteome</keyword>